<dbReference type="InterPro" id="IPR001173">
    <property type="entry name" value="Glyco_trans_2-like"/>
</dbReference>
<feature type="domain" description="Glycosyltransferase 2-like" evidence="4">
    <location>
        <begin position="7"/>
        <end position="165"/>
    </location>
</feature>
<comment type="similarity">
    <text evidence="1">Belongs to the glycosyltransferase 2 family.</text>
</comment>
<accession>A0A9X4M8Z3</accession>
<evidence type="ECO:0000313" key="5">
    <source>
        <dbReference type="EMBL" id="MDG3494958.1"/>
    </source>
</evidence>
<dbReference type="EC" id="2.4.-.-" evidence="5"/>
<protein>
    <submittedName>
        <fullName evidence="5">Glycosyltransferase</fullName>
        <ecNumber evidence="5">2.4.-.-</ecNumber>
    </submittedName>
</protein>
<proteinExistence type="inferred from homology"/>
<dbReference type="RefSeq" id="WP_009627064.1">
    <property type="nucleotide sequence ID" value="NZ_VBTY01000073.1"/>
</dbReference>
<dbReference type="EMBL" id="VBTY01000073">
    <property type="protein sequence ID" value="MDG3494958.1"/>
    <property type="molecule type" value="Genomic_DNA"/>
</dbReference>
<dbReference type="InterPro" id="IPR050834">
    <property type="entry name" value="Glycosyltransf_2"/>
</dbReference>
<dbReference type="PANTHER" id="PTHR43685">
    <property type="entry name" value="GLYCOSYLTRANSFERASE"/>
    <property type="match status" value="1"/>
</dbReference>
<sequence>MNDRVTWLIPILNGMPYLPETLASIEAQTYKDWEVLVWDNGSTDGTLEELDKWIPSRLPGKVFTGEPYGVGGSLKRLVEECNTEFCARIDADDVNFPDRLEKQIAFLKENPEVAFVGSQQQYIDDKNNFQEYDYFIPENHDDIVHIMLSSNCICHPSVLFRKSAVLKVGNYRDLKNVEDYDLWLRLASHFKLANLNQKLIYYRVHPLSTTQAAIRENRIFDLAHKCLAENAPTLYGCTADEAQLLCSHSHPLAIQTLLKISKYLEKEQGGNFLTRLGSESFIKSSKRLVSSEDVITRFVLVLLALHKIDSYYEMIAIMKTILKKGYKKINKYINSHSPKIM</sequence>
<organism evidence="5 6">
    <name type="scientific">Pseudanabaena catenata USMAC16</name>
    <dbReference type="NCBI Taxonomy" id="1855837"/>
    <lineage>
        <taxon>Bacteria</taxon>
        <taxon>Bacillati</taxon>
        <taxon>Cyanobacteriota</taxon>
        <taxon>Cyanophyceae</taxon>
        <taxon>Pseudanabaenales</taxon>
        <taxon>Pseudanabaenaceae</taxon>
        <taxon>Pseudanabaena</taxon>
    </lineage>
</organism>
<dbReference type="InterPro" id="IPR029044">
    <property type="entry name" value="Nucleotide-diphossugar_trans"/>
</dbReference>
<dbReference type="Proteomes" id="UP001152872">
    <property type="component" value="Unassembled WGS sequence"/>
</dbReference>
<keyword evidence="6" id="KW-1185">Reference proteome</keyword>
<evidence type="ECO:0000256" key="1">
    <source>
        <dbReference type="ARBA" id="ARBA00006739"/>
    </source>
</evidence>
<keyword evidence="2 5" id="KW-0328">Glycosyltransferase</keyword>
<dbReference type="SUPFAM" id="SSF53448">
    <property type="entry name" value="Nucleotide-diphospho-sugar transferases"/>
    <property type="match status" value="1"/>
</dbReference>
<evidence type="ECO:0000256" key="2">
    <source>
        <dbReference type="ARBA" id="ARBA00022676"/>
    </source>
</evidence>
<dbReference type="Pfam" id="PF00535">
    <property type="entry name" value="Glycos_transf_2"/>
    <property type="match status" value="1"/>
</dbReference>
<evidence type="ECO:0000313" key="6">
    <source>
        <dbReference type="Proteomes" id="UP001152872"/>
    </source>
</evidence>
<dbReference type="Gene3D" id="3.90.550.10">
    <property type="entry name" value="Spore Coat Polysaccharide Biosynthesis Protein SpsA, Chain A"/>
    <property type="match status" value="1"/>
</dbReference>
<comment type="caution">
    <text evidence="5">The sequence shown here is derived from an EMBL/GenBank/DDBJ whole genome shotgun (WGS) entry which is preliminary data.</text>
</comment>
<dbReference type="AlphaFoldDB" id="A0A9X4M8Z3"/>
<dbReference type="PANTHER" id="PTHR43685:SF5">
    <property type="entry name" value="GLYCOSYLTRANSFERASE EPSE-RELATED"/>
    <property type="match status" value="1"/>
</dbReference>
<evidence type="ECO:0000256" key="3">
    <source>
        <dbReference type="ARBA" id="ARBA00022679"/>
    </source>
</evidence>
<keyword evidence="3 5" id="KW-0808">Transferase</keyword>
<dbReference type="GO" id="GO:0016757">
    <property type="term" value="F:glycosyltransferase activity"/>
    <property type="evidence" value="ECO:0007669"/>
    <property type="project" value="UniProtKB-KW"/>
</dbReference>
<name>A0A9X4M8Z3_9CYAN</name>
<reference evidence="5" key="1">
    <citation type="submission" date="2019-05" db="EMBL/GenBank/DDBJ databases">
        <title>Whole genome sequencing of Pseudanabaena catenata USMAC16.</title>
        <authorList>
            <person name="Khan Z."/>
            <person name="Omar W.M."/>
            <person name="Convey P."/>
            <person name="Merican F."/>
            <person name="Najimudin N."/>
        </authorList>
    </citation>
    <scope>NUCLEOTIDE SEQUENCE</scope>
    <source>
        <strain evidence="5">USMAC16</strain>
    </source>
</reference>
<evidence type="ECO:0000259" key="4">
    <source>
        <dbReference type="Pfam" id="PF00535"/>
    </source>
</evidence>
<gene>
    <name evidence="5" type="ORF">FEV09_10355</name>
</gene>